<dbReference type="Pfam" id="PF07818">
    <property type="entry name" value="HCNGP"/>
    <property type="match status" value="1"/>
</dbReference>
<comment type="caution">
    <text evidence="2">The sequence shown here is derived from an EMBL/GenBank/DDBJ whole genome shotgun (WGS) entry which is preliminary data.</text>
</comment>
<evidence type="ECO:0000313" key="2">
    <source>
        <dbReference type="EMBL" id="KAF2099019.1"/>
    </source>
</evidence>
<reference evidence="2" key="1">
    <citation type="journal article" date="2020" name="Stud. Mycol.">
        <title>101 Dothideomycetes genomes: a test case for predicting lifestyles and emergence of pathogens.</title>
        <authorList>
            <person name="Haridas S."/>
            <person name="Albert R."/>
            <person name="Binder M."/>
            <person name="Bloem J."/>
            <person name="Labutti K."/>
            <person name="Salamov A."/>
            <person name="Andreopoulos B."/>
            <person name="Baker S."/>
            <person name="Barry K."/>
            <person name="Bills G."/>
            <person name="Bluhm B."/>
            <person name="Cannon C."/>
            <person name="Castanera R."/>
            <person name="Culley D."/>
            <person name="Daum C."/>
            <person name="Ezra D."/>
            <person name="Gonzalez J."/>
            <person name="Henrissat B."/>
            <person name="Kuo A."/>
            <person name="Liang C."/>
            <person name="Lipzen A."/>
            <person name="Lutzoni F."/>
            <person name="Magnuson J."/>
            <person name="Mondo S."/>
            <person name="Nolan M."/>
            <person name="Ohm R."/>
            <person name="Pangilinan J."/>
            <person name="Park H.-J."/>
            <person name="Ramirez L."/>
            <person name="Alfaro M."/>
            <person name="Sun H."/>
            <person name="Tritt A."/>
            <person name="Yoshinaga Y."/>
            <person name="Zwiers L.-H."/>
            <person name="Turgeon B."/>
            <person name="Goodwin S."/>
            <person name="Spatafora J."/>
            <person name="Crous P."/>
            <person name="Grigoriev I."/>
        </authorList>
    </citation>
    <scope>NUCLEOTIDE SEQUENCE</scope>
    <source>
        <strain evidence="2">CBS 133067</strain>
    </source>
</reference>
<dbReference type="OrthoDB" id="1714508at2759"/>
<feature type="region of interest" description="Disordered" evidence="1">
    <location>
        <begin position="202"/>
        <end position="278"/>
    </location>
</feature>
<evidence type="ECO:0000256" key="1">
    <source>
        <dbReference type="SAM" id="MobiDB-lite"/>
    </source>
</evidence>
<organism evidence="2 3">
    <name type="scientific">Rhizodiscina lignyota</name>
    <dbReference type="NCBI Taxonomy" id="1504668"/>
    <lineage>
        <taxon>Eukaryota</taxon>
        <taxon>Fungi</taxon>
        <taxon>Dikarya</taxon>
        <taxon>Ascomycota</taxon>
        <taxon>Pezizomycotina</taxon>
        <taxon>Dothideomycetes</taxon>
        <taxon>Pleosporomycetidae</taxon>
        <taxon>Aulographales</taxon>
        <taxon>Rhizodiscinaceae</taxon>
        <taxon>Rhizodiscina</taxon>
    </lineage>
</organism>
<protein>
    <recommendedName>
        <fullName evidence="4">HCNGP-domain-containing protein</fullName>
    </recommendedName>
</protein>
<sequence length="278" mass="29901">MLGLTGYGSSDEELGDAPPPKPKAKGKNIDIGAKESDASRKAPNEEPQVQAPSNADPPLPEDTMPIGPQIGPSVPVDAPIQDGNNTPSAPLSPYSASRQAVRNLTLPPVPNFNIPDSPPGSPPPGTNEKFARFLNLKKQGIHFNERLESSSALRNPSLLPKLREFAGINDEQQYASSLPEDLAVPTKYPEWAYADELKRLQQDVQKKRQKQRDKIEFVVASGTPSGTSSRNATPGAGRARSGPSSAAERVMAGLDRDSNAPVERRPDTGARKSRFDVR</sequence>
<name>A0A9P4IH16_9PEZI</name>
<feature type="region of interest" description="Disordered" evidence="1">
    <location>
        <begin position="1"/>
        <end position="129"/>
    </location>
</feature>
<feature type="compositionally biased region" description="Pro residues" evidence="1">
    <location>
        <begin position="116"/>
        <end position="125"/>
    </location>
</feature>
<dbReference type="AlphaFoldDB" id="A0A9P4IH16"/>
<dbReference type="EMBL" id="ML978126">
    <property type="protein sequence ID" value="KAF2099019.1"/>
    <property type="molecule type" value="Genomic_DNA"/>
</dbReference>
<feature type="compositionally biased region" description="Polar residues" evidence="1">
    <location>
        <begin position="82"/>
        <end position="102"/>
    </location>
</feature>
<feature type="compositionally biased region" description="Basic and acidic residues" evidence="1">
    <location>
        <begin position="202"/>
        <end position="216"/>
    </location>
</feature>
<dbReference type="GO" id="GO:0005634">
    <property type="term" value="C:nucleus"/>
    <property type="evidence" value="ECO:0007669"/>
    <property type="project" value="TreeGrafter"/>
</dbReference>
<evidence type="ECO:0000313" key="3">
    <source>
        <dbReference type="Proteomes" id="UP000799772"/>
    </source>
</evidence>
<dbReference type="PANTHER" id="PTHR13464">
    <property type="entry name" value="TRANSCRIPTIONAL REGULATOR PROTEIN HCNGP"/>
    <property type="match status" value="1"/>
</dbReference>
<feature type="compositionally biased region" description="Basic and acidic residues" evidence="1">
    <location>
        <begin position="32"/>
        <end position="44"/>
    </location>
</feature>
<keyword evidence="3" id="KW-1185">Reference proteome</keyword>
<dbReference type="Proteomes" id="UP000799772">
    <property type="component" value="Unassembled WGS sequence"/>
</dbReference>
<proteinExistence type="predicted"/>
<dbReference type="PANTHER" id="PTHR13464:SF0">
    <property type="entry name" value="SAP30-BINDING PROTEIN"/>
    <property type="match status" value="1"/>
</dbReference>
<gene>
    <name evidence="2" type="ORF">NA57DRAFT_76255</name>
</gene>
<dbReference type="InterPro" id="IPR012479">
    <property type="entry name" value="SAP30BP"/>
</dbReference>
<feature type="compositionally biased region" description="Basic and acidic residues" evidence="1">
    <location>
        <begin position="254"/>
        <end position="278"/>
    </location>
</feature>
<dbReference type="GO" id="GO:0006355">
    <property type="term" value="P:regulation of DNA-templated transcription"/>
    <property type="evidence" value="ECO:0007669"/>
    <property type="project" value="InterPro"/>
</dbReference>
<evidence type="ECO:0008006" key="4">
    <source>
        <dbReference type="Google" id="ProtNLM"/>
    </source>
</evidence>
<feature type="compositionally biased region" description="Low complexity" evidence="1">
    <location>
        <begin position="234"/>
        <end position="247"/>
    </location>
</feature>
<feature type="compositionally biased region" description="Polar residues" evidence="1">
    <location>
        <begin position="222"/>
        <end position="232"/>
    </location>
</feature>
<accession>A0A9P4IH16</accession>